<feature type="domain" description="Flagellar basal-body/hook protein C-terminal" evidence="6">
    <location>
        <begin position="192"/>
        <end position="217"/>
    </location>
</feature>
<dbReference type="NCBIfam" id="NF009282">
    <property type="entry name" value="PRK12642.1"/>
    <property type="match status" value="1"/>
</dbReference>
<reference evidence="8 9" key="1">
    <citation type="submission" date="2017-10" db="EMBL/GenBank/DDBJ databases">
        <title>Genome announcement of Methylocella silvestris TVC from permafrost.</title>
        <authorList>
            <person name="Wang J."/>
            <person name="Geng K."/>
            <person name="Ul-Haque F."/>
            <person name="Crombie A.T."/>
            <person name="Street L.E."/>
            <person name="Wookey P.A."/>
            <person name="Murrell J.C."/>
            <person name="Pratscher J."/>
        </authorList>
    </citation>
    <scope>NUCLEOTIDE SEQUENCE [LARGE SCALE GENOMIC DNA]</scope>
    <source>
        <strain evidence="8 9">TVC</strain>
    </source>
</reference>
<comment type="subcellular location">
    <subcellularLocation>
        <location evidence="1 4">Bacterial flagellum basal body</location>
    </subcellularLocation>
</comment>
<dbReference type="GO" id="GO:0071978">
    <property type="term" value="P:bacterial-type flagellum-dependent swarming motility"/>
    <property type="evidence" value="ECO:0007669"/>
    <property type="project" value="TreeGrafter"/>
</dbReference>
<dbReference type="InterPro" id="IPR001444">
    <property type="entry name" value="Flag_bb_rod_N"/>
</dbReference>
<dbReference type="Proteomes" id="UP000236286">
    <property type="component" value="Unassembled WGS sequence"/>
</dbReference>
<proteinExistence type="inferred from homology"/>
<dbReference type="Pfam" id="PF22692">
    <property type="entry name" value="LlgE_F_G_D1"/>
    <property type="match status" value="1"/>
</dbReference>
<dbReference type="AlphaFoldDB" id="A0A2J7TID9"/>
<dbReference type="InterPro" id="IPR053967">
    <property type="entry name" value="LlgE_F_G-like_D1"/>
</dbReference>
<feature type="domain" description="Flagellar hook protein FlgE/F/G-like D1" evidence="7">
    <location>
        <begin position="80"/>
        <end position="144"/>
    </location>
</feature>
<keyword evidence="3 4" id="KW-0975">Bacterial flagellum</keyword>
<dbReference type="RefSeq" id="WP_102843136.1">
    <property type="nucleotide sequence ID" value="NZ_PDZR01000006.1"/>
</dbReference>
<dbReference type="InterPro" id="IPR010930">
    <property type="entry name" value="Flg_bb/hook_C_dom"/>
</dbReference>
<evidence type="ECO:0000313" key="8">
    <source>
        <dbReference type="EMBL" id="PNG26540.1"/>
    </source>
</evidence>
<organism evidence="8 9">
    <name type="scientific">Methylocella silvestris</name>
    <dbReference type="NCBI Taxonomy" id="199596"/>
    <lineage>
        <taxon>Bacteria</taxon>
        <taxon>Pseudomonadati</taxon>
        <taxon>Pseudomonadota</taxon>
        <taxon>Alphaproteobacteria</taxon>
        <taxon>Hyphomicrobiales</taxon>
        <taxon>Beijerinckiaceae</taxon>
        <taxon>Methylocella</taxon>
    </lineage>
</organism>
<evidence type="ECO:0000313" key="9">
    <source>
        <dbReference type="Proteomes" id="UP000236286"/>
    </source>
</evidence>
<dbReference type="PROSITE" id="PS00588">
    <property type="entry name" value="FLAGELLA_BB_ROD"/>
    <property type="match status" value="1"/>
</dbReference>
<dbReference type="Pfam" id="PF06429">
    <property type="entry name" value="Flg_bbr_C"/>
    <property type="match status" value="1"/>
</dbReference>
<sequence>MQGGLYVSLSGLVALDRRLTTIAANVANQSTPGYRAEEVEFKSLLSKAGANPVAFVSNGESFISRRGGVPIKTDGPLDVAVQGHGWLSLKTPDGTVYTKDGRMHMEESGALVSVDGFPVLDAGATPILLDPAAGPPTIAQDGMIAQNGHQVGAIGIFNLDTQAKLKRYTNSGVTSDLPATAELDFSNNGVHQGFIEGANINPILEMAKLIMVSRAFDNIHSATEGSESSLKDAIKTLGATS</sequence>
<dbReference type="NCBIfam" id="TIGR03506">
    <property type="entry name" value="FlgEFG_subfam"/>
    <property type="match status" value="1"/>
</dbReference>
<protein>
    <submittedName>
        <fullName evidence="8">Flagellar biosynthesis protein FlgF</fullName>
    </submittedName>
</protein>
<comment type="similarity">
    <text evidence="2 4">Belongs to the flagella basal body rod proteins family.</text>
</comment>
<dbReference type="PANTHER" id="PTHR30435:SF19">
    <property type="entry name" value="FLAGELLAR BASAL-BODY ROD PROTEIN FLGG"/>
    <property type="match status" value="1"/>
</dbReference>
<gene>
    <name evidence="8" type="primary">flgF</name>
    <name evidence="8" type="ORF">CR492_07550</name>
</gene>
<dbReference type="GO" id="GO:0009425">
    <property type="term" value="C:bacterial-type flagellum basal body"/>
    <property type="evidence" value="ECO:0007669"/>
    <property type="project" value="UniProtKB-SubCell"/>
</dbReference>
<dbReference type="OrthoDB" id="9804559at2"/>
<evidence type="ECO:0000259" key="6">
    <source>
        <dbReference type="Pfam" id="PF06429"/>
    </source>
</evidence>
<dbReference type="InterPro" id="IPR037925">
    <property type="entry name" value="FlgE/F/G-like"/>
</dbReference>
<dbReference type="SUPFAM" id="SSF117143">
    <property type="entry name" value="Flagellar hook protein flgE"/>
    <property type="match status" value="1"/>
</dbReference>
<evidence type="ECO:0000256" key="2">
    <source>
        <dbReference type="ARBA" id="ARBA00009677"/>
    </source>
</evidence>
<keyword evidence="8" id="KW-0282">Flagellum</keyword>
<evidence type="ECO:0000259" key="5">
    <source>
        <dbReference type="Pfam" id="PF00460"/>
    </source>
</evidence>
<dbReference type="EMBL" id="PDZR01000006">
    <property type="protein sequence ID" value="PNG26540.1"/>
    <property type="molecule type" value="Genomic_DNA"/>
</dbReference>
<dbReference type="PANTHER" id="PTHR30435">
    <property type="entry name" value="FLAGELLAR PROTEIN"/>
    <property type="match status" value="1"/>
</dbReference>
<accession>A0A2J7TID9</accession>
<evidence type="ECO:0000256" key="4">
    <source>
        <dbReference type="RuleBase" id="RU362116"/>
    </source>
</evidence>
<evidence type="ECO:0000256" key="1">
    <source>
        <dbReference type="ARBA" id="ARBA00004117"/>
    </source>
</evidence>
<comment type="caution">
    <text evidence="8">The sequence shown here is derived from an EMBL/GenBank/DDBJ whole genome shotgun (WGS) entry which is preliminary data.</text>
</comment>
<dbReference type="InterPro" id="IPR020013">
    <property type="entry name" value="Flagellar_FlgE/F/G"/>
</dbReference>
<dbReference type="InterPro" id="IPR019776">
    <property type="entry name" value="Flagellar_basal_body_rod_CS"/>
</dbReference>
<evidence type="ECO:0000256" key="3">
    <source>
        <dbReference type="ARBA" id="ARBA00023143"/>
    </source>
</evidence>
<name>A0A2J7TID9_METSI</name>
<dbReference type="Pfam" id="PF00460">
    <property type="entry name" value="Flg_bb_rod"/>
    <property type="match status" value="1"/>
</dbReference>
<evidence type="ECO:0000259" key="7">
    <source>
        <dbReference type="Pfam" id="PF22692"/>
    </source>
</evidence>
<keyword evidence="8" id="KW-0969">Cilium</keyword>
<feature type="domain" description="Flagellar basal body rod protein N-terminal" evidence="5">
    <location>
        <begin position="5"/>
        <end position="35"/>
    </location>
</feature>
<keyword evidence="8" id="KW-0966">Cell projection</keyword>